<dbReference type="AlphaFoldDB" id="A0A382LZ43"/>
<name>A0A382LZ43_9ZZZZ</name>
<organism evidence="1">
    <name type="scientific">marine metagenome</name>
    <dbReference type="NCBI Taxonomy" id="408172"/>
    <lineage>
        <taxon>unclassified sequences</taxon>
        <taxon>metagenomes</taxon>
        <taxon>ecological metagenomes</taxon>
    </lineage>
</organism>
<accession>A0A382LZ43</accession>
<proteinExistence type="predicted"/>
<gene>
    <name evidence="1" type="ORF">METZ01_LOCUS294730</name>
</gene>
<dbReference type="NCBIfam" id="NF045524">
    <property type="entry name" value="MXAN_6640_HExxH"/>
    <property type="match status" value="1"/>
</dbReference>
<evidence type="ECO:0008006" key="2">
    <source>
        <dbReference type="Google" id="ProtNLM"/>
    </source>
</evidence>
<reference evidence="1" key="1">
    <citation type="submission" date="2018-05" db="EMBL/GenBank/DDBJ databases">
        <authorList>
            <person name="Lanie J.A."/>
            <person name="Ng W.-L."/>
            <person name="Kazmierczak K.M."/>
            <person name="Andrzejewski T.M."/>
            <person name="Davidsen T.M."/>
            <person name="Wayne K.J."/>
            <person name="Tettelin H."/>
            <person name="Glass J.I."/>
            <person name="Rusch D."/>
            <person name="Podicherti R."/>
            <person name="Tsui H.-C.T."/>
            <person name="Winkler M.E."/>
        </authorList>
    </citation>
    <scope>NUCLEOTIDE SEQUENCE</scope>
</reference>
<dbReference type="EMBL" id="UINC01090171">
    <property type="protein sequence ID" value="SVC41876.1"/>
    <property type="molecule type" value="Genomic_DNA"/>
</dbReference>
<evidence type="ECO:0000313" key="1">
    <source>
        <dbReference type="EMBL" id="SVC41876.1"/>
    </source>
</evidence>
<sequence length="288" mass="32336">MDFRRCLTAEIIQSFYHSGNLGVTAESGNAPFPTRPTVPGEAGRTGGFGHTYTTPVVYYDSPEGHFRIWYTNNGADRPGVNLGVPSDSDNNGIPDWIERCSEYFEQSYQTAVVSMGYRSPPEDFSFSAQYTSMGLDHGGDGRYDVYIQDVGASIAGYTGPEQVVEGRILPSYIVIDNDFSGVKNTVPEALELLQATTAHELFHAIQFAYDVNEDIYWLEQSAVWMEEQVFDDVNDHYNYLSTFTGFLSESWLSLDTRNGQHEFAGVLWPLYLSEKYDPGIIRSIWELA</sequence>
<feature type="non-terminal residue" evidence="1">
    <location>
        <position position="288"/>
    </location>
</feature>
<protein>
    <recommendedName>
        <fullName evidence="2">Peptidase MA-like domain-containing protein</fullName>
    </recommendedName>
</protein>